<dbReference type="AlphaFoldDB" id="A0A6A4CYA4"/>
<evidence type="ECO:0000313" key="2">
    <source>
        <dbReference type="EMBL" id="KAE8985871.1"/>
    </source>
</evidence>
<dbReference type="EMBL" id="QXFU01002427">
    <property type="protein sequence ID" value="KAE8985871.1"/>
    <property type="molecule type" value="Genomic_DNA"/>
</dbReference>
<proteinExistence type="predicted"/>
<keyword evidence="6" id="KW-1185">Reference proteome</keyword>
<evidence type="ECO:0008006" key="8">
    <source>
        <dbReference type="Google" id="ProtNLM"/>
    </source>
</evidence>
<protein>
    <recommendedName>
        <fullName evidence="8">RxLR effector protein</fullName>
    </recommendedName>
</protein>
<accession>A0A6A4CYA4</accession>
<dbReference type="EMBL" id="QXFV01002373">
    <property type="protein sequence ID" value="KAE8988745.1"/>
    <property type="molecule type" value="Genomic_DNA"/>
</dbReference>
<dbReference type="Proteomes" id="UP000429607">
    <property type="component" value="Unassembled WGS sequence"/>
</dbReference>
<name>A0A6A4CYA4_9STRA</name>
<evidence type="ECO:0000313" key="3">
    <source>
        <dbReference type="EMBL" id="KAE8988745.1"/>
    </source>
</evidence>
<gene>
    <name evidence="3" type="ORF">PR001_g21959</name>
    <name evidence="2" type="ORF">PR002_g22510</name>
    <name evidence="4" type="ORF">PR003_g23245</name>
</gene>
<dbReference type="Proteomes" id="UP000434957">
    <property type="component" value="Unassembled WGS sequence"/>
</dbReference>
<comment type="caution">
    <text evidence="4">The sequence shown here is derived from an EMBL/GenBank/DDBJ whole genome shotgun (WGS) entry which is preliminary data.</text>
</comment>
<evidence type="ECO:0000313" key="4">
    <source>
        <dbReference type="EMBL" id="KAE9298421.1"/>
    </source>
</evidence>
<dbReference type="EMBL" id="QXFT01002428">
    <property type="protein sequence ID" value="KAE9298421.1"/>
    <property type="molecule type" value="Genomic_DNA"/>
</dbReference>
<sequence>MSLCFRLIMLIISAPTLSEGRAQADNEPHLSEQTTHNSRLLQAKEGMRRRSLRYIYL</sequence>
<dbReference type="Proteomes" id="UP000435112">
    <property type="component" value="Unassembled WGS sequence"/>
</dbReference>
<feature type="chain" id="PRO_5036167310" description="RxLR effector protein" evidence="1">
    <location>
        <begin position="19"/>
        <end position="57"/>
    </location>
</feature>
<keyword evidence="1" id="KW-0732">Signal</keyword>
<evidence type="ECO:0000313" key="5">
    <source>
        <dbReference type="Proteomes" id="UP000429607"/>
    </source>
</evidence>
<organism evidence="4 6">
    <name type="scientific">Phytophthora rubi</name>
    <dbReference type="NCBI Taxonomy" id="129364"/>
    <lineage>
        <taxon>Eukaryota</taxon>
        <taxon>Sar</taxon>
        <taxon>Stramenopiles</taxon>
        <taxon>Oomycota</taxon>
        <taxon>Peronosporomycetes</taxon>
        <taxon>Peronosporales</taxon>
        <taxon>Peronosporaceae</taxon>
        <taxon>Phytophthora</taxon>
    </lineage>
</organism>
<feature type="signal peptide" evidence="1">
    <location>
        <begin position="1"/>
        <end position="18"/>
    </location>
</feature>
<evidence type="ECO:0000313" key="6">
    <source>
        <dbReference type="Proteomes" id="UP000434957"/>
    </source>
</evidence>
<evidence type="ECO:0000256" key="1">
    <source>
        <dbReference type="SAM" id="SignalP"/>
    </source>
</evidence>
<evidence type="ECO:0000313" key="7">
    <source>
        <dbReference type="Proteomes" id="UP000435112"/>
    </source>
</evidence>
<reference evidence="4 6" key="1">
    <citation type="submission" date="2018-08" db="EMBL/GenBank/DDBJ databases">
        <title>Genomic investigation of the strawberry pathogen Phytophthora fragariae indicates pathogenicity is determined by transcriptional variation in three key races.</title>
        <authorList>
            <person name="Adams T.M."/>
            <person name="Armitage A.D."/>
            <person name="Sobczyk M.K."/>
            <person name="Bates H.J."/>
            <person name="Dunwell J.M."/>
            <person name="Nellist C.F."/>
            <person name="Harrison R.J."/>
        </authorList>
    </citation>
    <scope>NUCLEOTIDE SEQUENCE [LARGE SCALE GENOMIC DNA]</scope>
    <source>
        <strain evidence="3 5">SCRP249</strain>
        <strain evidence="2 7">SCRP324</strain>
        <strain evidence="4 6">SCRP333</strain>
    </source>
</reference>